<name>A0ABU2MU94_9ACTN</name>
<dbReference type="InterPro" id="IPR056823">
    <property type="entry name" value="TEN-like_YD-shell"/>
</dbReference>
<keyword evidence="4" id="KW-0472">Membrane</keyword>
<dbReference type="Pfam" id="PF21725">
    <property type="entry name" value="T7SS_signal"/>
    <property type="match status" value="1"/>
</dbReference>
<keyword evidence="9" id="KW-1185">Reference proteome</keyword>
<feature type="region of interest" description="Disordered" evidence="3">
    <location>
        <begin position="125"/>
        <end position="146"/>
    </location>
</feature>
<sequence>MDSDPAPGNPEEIRELAEELQEFADDVGEALGKIRGMASDRAVADWSGLSADAFRTEFDGVPENLTKLQTSYDMAADALARYWPRLENAQGMADRALESALAAQDDLRAAQSELGDAQDWVSRAGEEAERLQDEGESSSAEPPDEQAVRDAVRDHQAAEAAAGAAQSRVDAAEQRLAAARELAGQARELREEAARECARDIDAASYAGIQNRSWWEDAVNWVTENWDTFVDVCKLVVAVLGIVVMIIGGPLAWVVLAAALVVLTDTLVKYAQGRASLFDVAFAALDCIPGMKGLTTLGGLARGMRSLGTMGLRGMANGLRGLATRGRTMLADGMQAARSRFRTLIRSNGSDPIDMATGTMFLPQTDVTLPGVLPLAFTRRVESGYRAGWWFGPSWSSTCDQRLEVDDEGLVLVTEDGMLLAYPHPPARESQVLPETGPRWPLSRMDDDGYVVGDPQSGHARRFSAPRPDGVALLLEISDRNGNRIHFDYDVDGTPLAIRHSCGYHLKLITDGGRITALRLANAGAGGADVTIREYRYSAGNLAEVINSANGALRFTYDERLRVSSWTDSNDRRYEYSYDAEDRCVAEGGAAGHISLTLAYDGTDAAWPGMRVTTVTTAEEAVSRFVMNDLWQVVAEIDALGNVKCTEYDEHHHVVAWTDAEGNRTEVARDAEGRLVSVTRADGSVTRYSHDDLTRRTSATFPDGTTSLREYDAHGNCTAITDAAGSTTRYTFDEVGGLASVTDALGATTRVHCDAAGLPVEVSDPLGNRVTRRHDAFGRVTEVTSALGATTRLWWTVDGQLARVVGPDGAEQSWAYDGEGNRVRHVDEHGGVTEYEYTHFDMLAAQIGPNGVRHEFTYDASLRLTSVTNPQGLSWVYEYDAAGRLIGETDFDGRRVTYRRDALGRVVERTNPMGQSVTYEFDDLGLIRAKSVDGAVTTYEHDCSGRMLRASGPYSEICWERDAAGRVVSETVDGHRLSFRYDAVGQRTERVTPSGARALYSYDDAGRPVSIDTSGHMLSFTHDAAGQEISRQVSGSLTVVQNWDLVGRLTEMTVLEAHAGTPVQHRAYTYREDGNLLGVDDLSRGRSRFGLDGGAMLMTCGSAPRGACEGRTFPSE</sequence>
<reference evidence="9" key="1">
    <citation type="submission" date="2023-07" db="EMBL/GenBank/DDBJ databases">
        <title>30 novel species of actinomycetes from the DSMZ collection.</title>
        <authorList>
            <person name="Nouioui I."/>
        </authorList>
    </citation>
    <scope>NUCLEOTIDE SEQUENCE [LARGE SCALE GENOMIC DNA]</scope>
    <source>
        <strain evidence="9">DSM 44938</strain>
    </source>
</reference>
<dbReference type="Proteomes" id="UP001183246">
    <property type="component" value="Unassembled WGS sequence"/>
</dbReference>
<feature type="domain" description="Putative T7SS secretion signal" evidence="6">
    <location>
        <begin position="8"/>
        <end position="205"/>
    </location>
</feature>
<dbReference type="RefSeq" id="WP_311706245.1">
    <property type="nucleotide sequence ID" value="NZ_JAVREL010000012.1"/>
</dbReference>
<dbReference type="InterPro" id="IPR049082">
    <property type="entry name" value="T7SS_signal"/>
</dbReference>
<evidence type="ECO:0000313" key="8">
    <source>
        <dbReference type="EMBL" id="MDT0345120.1"/>
    </source>
</evidence>
<dbReference type="Pfam" id="PF20148">
    <property type="entry name" value="DUF6531"/>
    <property type="match status" value="1"/>
</dbReference>
<accession>A0ABU2MU94</accession>
<keyword evidence="2" id="KW-0175">Coiled coil</keyword>
<keyword evidence="4" id="KW-1133">Transmembrane helix</keyword>
<dbReference type="InterPro" id="IPR029013">
    <property type="entry name" value="HP0062-like_sf"/>
</dbReference>
<evidence type="ECO:0000256" key="4">
    <source>
        <dbReference type="SAM" id="Phobius"/>
    </source>
</evidence>
<dbReference type="InterPro" id="IPR006530">
    <property type="entry name" value="YD"/>
</dbReference>
<dbReference type="InterPro" id="IPR050708">
    <property type="entry name" value="T6SS_VgrG/RHS"/>
</dbReference>
<evidence type="ECO:0000256" key="3">
    <source>
        <dbReference type="SAM" id="MobiDB-lite"/>
    </source>
</evidence>
<evidence type="ECO:0000256" key="2">
    <source>
        <dbReference type="SAM" id="Coils"/>
    </source>
</evidence>
<feature type="coiled-coil region" evidence="2">
    <location>
        <begin position="155"/>
        <end position="199"/>
    </location>
</feature>
<dbReference type="PANTHER" id="PTHR32305">
    <property type="match status" value="1"/>
</dbReference>
<dbReference type="Pfam" id="PF25023">
    <property type="entry name" value="TEN_YD-shell"/>
    <property type="match status" value="1"/>
</dbReference>
<feature type="domain" description="DUF6531" evidence="5">
    <location>
        <begin position="351"/>
        <end position="422"/>
    </location>
</feature>
<dbReference type="Gene3D" id="1.10.287.1060">
    <property type="entry name" value="ESAT-6-like"/>
    <property type="match status" value="1"/>
</dbReference>
<keyword evidence="4" id="KW-0812">Transmembrane</keyword>
<gene>
    <name evidence="8" type="ORF">RM590_21305</name>
</gene>
<dbReference type="InterPro" id="IPR031325">
    <property type="entry name" value="RHS_repeat"/>
</dbReference>
<dbReference type="PANTHER" id="PTHR32305:SF15">
    <property type="entry name" value="PROTEIN RHSA-RELATED"/>
    <property type="match status" value="1"/>
</dbReference>
<evidence type="ECO:0000313" key="9">
    <source>
        <dbReference type="Proteomes" id="UP001183246"/>
    </source>
</evidence>
<dbReference type="NCBIfam" id="TIGR01643">
    <property type="entry name" value="YD_repeat_2x"/>
    <property type="match status" value="9"/>
</dbReference>
<dbReference type="InterPro" id="IPR045351">
    <property type="entry name" value="DUF6531"/>
</dbReference>
<organism evidence="8 9">
    <name type="scientific">Streptomyces litchfieldiae</name>
    <dbReference type="NCBI Taxonomy" id="3075543"/>
    <lineage>
        <taxon>Bacteria</taxon>
        <taxon>Bacillati</taxon>
        <taxon>Actinomycetota</taxon>
        <taxon>Actinomycetes</taxon>
        <taxon>Kitasatosporales</taxon>
        <taxon>Streptomycetaceae</taxon>
        <taxon>Streptomyces</taxon>
    </lineage>
</organism>
<evidence type="ECO:0000259" key="5">
    <source>
        <dbReference type="Pfam" id="PF20148"/>
    </source>
</evidence>
<evidence type="ECO:0000256" key="1">
    <source>
        <dbReference type="ARBA" id="ARBA00022737"/>
    </source>
</evidence>
<dbReference type="EMBL" id="JAVREL010000012">
    <property type="protein sequence ID" value="MDT0345120.1"/>
    <property type="molecule type" value="Genomic_DNA"/>
</dbReference>
<dbReference type="Pfam" id="PF05593">
    <property type="entry name" value="RHS_repeat"/>
    <property type="match status" value="3"/>
</dbReference>
<feature type="transmembrane region" description="Helical" evidence="4">
    <location>
        <begin position="235"/>
        <end position="263"/>
    </location>
</feature>
<dbReference type="Gene3D" id="3.90.930.1">
    <property type="match status" value="1"/>
</dbReference>
<dbReference type="Gene3D" id="2.180.10.10">
    <property type="entry name" value="RHS repeat-associated core"/>
    <property type="match status" value="2"/>
</dbReference>
<protein>
    <submittedName>
        <fullName evidence="8">DUF6531 domain-containing protein</fullName>
    </submittedName>
</protein>
<evidence type="ECO:0000259" key="6">
    <source>
        <dbReference type="Pfam" id="PF21725"/>
    </source>
</evidence>
<dbReference type="SUPFAM" id="SSF158414">
    <property type="entry name" value="HP0062-like"/>
    <property type="match status" value="1"/>
</dbReference>
<evidence type="ECO:0000259" key="7">
    <source>
        <dbReference type="Pfam" id="PF25023"/>
    </source>
</evidence>
<keyword evidence="1" id="KW-0677">Repeat</keyword>
<feature type="domain" description="Teneurin-like YD-shell" evidence="7">
    <location>
        <begin position="628"/>
        <end position="784"/>
    </location>
</feature>
<proteinExistence type="predicted"/>
<comment type="caution">
    <text evidence="8">The sequence shown here is derived from an EMBL/GenBank/DDBJ whole genome shotgun (WGS) entry which is preliminary data.</text>
</comment>